<comment type="caution">
    <text evidence="4">The sequence shown here is derived from an EMBL/GenBank/DDBJ whole genome shotgun (WGS) entry which is preliminary data.</text>
</comment>
<feature type="domain" description="Tubulin-folding cofactor D ARM repeats" evidence="3">
    <location>
        <begin position="313"/>
        <end position="534"/>
    </location>
</feature>
<evidence type="ECO:0000313" key="4">
    <source>
        <dbReference type="EMBL" id="KAF4691203.1"/>
    </source>
</evidence>
<evidence type="ECO:0000259" key="2">
    <source>
        <dbReference type="Pfam" id="PF12612"/>
    </source>
</evidence>
<proteinExistence type="predicted"/>
<dbReference type="InterPro" id="IPR016024">
    <property type="entry name" value="ARM-type_fold"/>
</dbReference>
<dbReference type="OrthoDB" id="269822at2759"/>
<dbReference type="Proteomes" id="UP000541610">
    <property type="component" value="Unassembled WGS sequence"/>
</dbReference>
<dbReference type="PANTHER" id="PTHR12658">
    <property type="entry name" value="BETA-TUBULIN COFACTOR D"/>
    <property type="match status" value="1"/>
</dbReference>
<dbReference type="GO" id="GO:0007023">
    <property type="term" value="P:post-chaperonin tubulin folding pathway"/>
    <property type="evidence" value="ECO:0007669"/>
    <property type="project" value="InterPro"/>
</dbReference>
<keyword evidence="1" id="KW-0143">Chaperone</keyword>
<dbReference type="PANTHER" id="PTHR12658:SF0">
    <property type="entry name" value="TUBULIN-SPECIFIC CHAPERONE D"/>
    <property type="match status" value="1"/>
</dbReference>
<name>A0A7J6P503_PEROL</name>
<accession>A0A7J6P503</accession>
<dbReference type="Pfam" id="PF25767">
    <property type="entry name" value="ARM_TBCD_2nd"/>
    <property type="match status" value="1"/>
</dbReference>
<dbReference type="InterPro" id="IPR011989">
    <property type="entry name" value="ARM-like"/>
</dbReference>
<dbReference type="GO" id="GO:0048487">
    <property type="term" value="F:beta-tubulin binding"/>
    <property type="evidence" value="ECO:0007669"/>
    <property type="project" value="InterPro"/>
</dbReference>
<gene>
    <name evidence="4" type="ORF">FOZ60_016018</name>
</gene>
<dbReference type="Pfam" id="PF12612">
    <property type="entry name" value="TFCD_C"/>
    <property type="match status" value="1"/>
</dbReference>
<dbReference type="InterPro" id="IPR022577">
    <property type="entry name" value="TBCD_C"/>
</dbReference>
<evidence type="ECO:0000259" key="3">
    <source>
        <dbReference type="Pfam" id="PF25767"/>
    </source>
</evidence>
<dbReference type="InterPro" id="IPR033162">
    <property type="entry name" value="TBCD"/>
</dbReference>
<dbReference type="GO" id="GO:0005096">
    <property type="term" value="F:GTPase activator activity"/>
    <property type="evidence" value="ECO:0007669"/>
    <property type="project" value="InterPro"/>
</dbReference>
<evidence type="ECO:0000313" key="5">
    <source>
        <dbReference type="Proteomes" id="UP000541610"/>
    </source>
</evidence>
<organism evidence="4 5">
    <name type="scientific">Perkinsus olseni</name>
    <name type="common">Perkinsus atlanticus</name>
    <dbReference type="NCBI Taxonomy" id="32597"/>
    <lineage>
        <taxon>Eukaryota</taxon>
        <taxon>Sar</taxon>
        <taxon>Alveolata</taxon>
        <taxon>Perkinsozoa</taxon>
        <taxon>Perkinsea</taxon>
        <taxon>Perkinsida</taxon>
        <taxon>Perkinsidae</taxon>
        <taxon>Perkinsus</taxon>
    </lineage>
</organism>
<dbReference type="GO" id="GO:0007021">
    <property type="term" value="P:tubulin complex assembly"/>
    <property type="evidence" value="ECO:0007669"/>
    <property type="project" value="InterPro"/>
</dbReference>
<dbReference type="GO" id="GO:0000226">
    <property type="term" value="P:microtubule cytoskeleton organization"/>
    <property type="evidence" value="ECO:0007669"/>
    <property type="project" value="TreeGrafter"/>
</dbReference>
<dbReference type="InterPro" id="IPR058033">
    <property type="entry name" value="ARM_TBCD_2nd"/>
</dbReference>
<dbReference type="SUPFAM" id="SSF48371">
    <property type="entry name" value="ARM repeat"/>
    <property type="match status" value="1"/>
</dbReference>
<dbReference type="Gene3D" id="1.25.10.10">
    <property type="entry name" value="Leucine-rich Repeat Variant"/>
    <property type="match status" value="2"/>
</dbReference>
<protein>
    <recommendedName>
        <fullName evidence="6">Tubulin-specific chaperone D</fullName>
    </recommendedName>
</protein>
<dbReference type="EMBL" id="JABANP010000083">
    <property type="protein sequence ID" value="KAF4691203.1"/>
    <property type="molecule type" value="Genomic_DNA"/>
</dbReference>
<evidence type="ECO:0000256" key="1">
    <source>
        <dbReference type="ARBA" id="ARBA00023186"/>
    </source>
</evidence>
<reference evidence="4 5" key="1">
    <citation type="submission" date="2020-04" db="EMBL/GenBank/DDBJ databases">
        <title>Perkinsus olseni comparative genomics.</title>
        <authorList>
            <person name="Bogema D.R."/>
        </authorList>
    </citation>
    <scope>NUCLEOTIDE SEQUENCE [LARGE SCALE GENOMIC DNA]</scope>
    <source>
        <strain evidence="4">00978-12</strain>
    </source>
</reference>
<evidence type="ECO:0008006" key="6">
    <source>
        <dbReference type="Google" id="ProtNLM"/>
    </source>
</evidence>
<feature type="domain" description="Tubulin-folding cofactor D C-terminal" evidence="2">
    <location>
        <begin position="1052"/>
        <end position="1160"/>
    </location>
</feature>
<sequence length="1285" mass="140266">MADLTSPLIAFIVDQVSRKEPHAWPKSCHLICSTLYLIFKVRGLSKAPFGHFPHEISLIEPVLDQAEVLLLTESGNEGSEALEGWESKTLEWQSEAWELEVWDIIVRTAKNFPQDGLASRDGSALPRCSDRGLLALELSGFASDVVVGVAGQGTAPLHRTVVRPLLYERIRERLSPRVLSGLDKLGICCCTTALQGHCERLHRAAALCLARLIAREDILQNSVKNDFFAQLSALPEITSVSEDPNGRQSPCILVAHQLSKLPTLRNMPNSELIAIAQAASRAWGLRGVPKKIVVALCGRICAELVDRECPDRVRQARQQWRYRQAGGRRLCSPLPQEPLSDAKKEKVDDEMAVGEFSMRESVQNPDVIGEILLPSLEDPVTVVRWAAAKALGRVSNVLPSAAAVDVLAALTPDGDDGLRSLGCAHRLHGTSLAVAEMLRRLGSTALAFDSPESLGSLLDKVARPAFECQGLAATRDAACFVLWAVARGVCDQEIVSGNLDMILRLLVCSSLLDPNIVVRRAASAAAQEVVGRLGCTTADDAGFLFVNLVDYWTVANRSYAATTLLGDVTGKLCVGDPHLVPFVLDHLCRLHLRSPDKKTRELAARSIGAVVPFVDEGRLSEYISHTLLPASLEEAASHPTTFRHGALLAVSEVVVACENLSENIKYYSDEGPPGMFLNHFQGMARPGAQRWIAQREDFGCPYCTLIRNVVPKLEKARLYRGRGGEMIRAAACSLVQAVFYARSCIPLKPNTIPRYIQSINSSIRHFTAAVQVAAAEALMALVVCRPGEATDDEITKAEADYVKKLEVSNENVAARRGYVLALAVLTRAREAPPQPEVVSLFIREATAWPEHPISKDVVDAETRRWAVVGLLAVAEKGGSEVAAKVVRALVRCMVIDYATDTRGDVGRWIRQDAARGVSALVALALAGGLSSWWREALLADETLAGLIAASVSRLNHVRVVALRGIEDIAMGRRRQEGGAFALVYESIRKGYEAPPRIQVYPPVVAEDLTESPTWPTLWGGVLSLYREQPKMNPFLAGLRAIGEFPEARDKLTILSSLVSSAGSLSHAVSRDASAALTHSLKNDDSLRADLAGLLLLLRRKITTVAVFPTRADRDSRFAVPWLTTLELLLDRELLSLGEDQVAEVTRAILAECRGSRNIGKLRACAACLSTLYFGMFSVKVEAKTAVKEALFGRLLCHGFPKVRHATAKVMYEKSLQCARDVADEETFDMIIETDWTEDKTAWEEVHSKICSRVGVQASADEEAPVSLSAPSHVFGYADFVKEEYR</sequence>